<evidence type="ECO:0000256" key="2">
    <source>
        <dbReference type="ARBA" id="ARBA00022605"/>
    </source>
</evidence>
<dbReference type="InterPro" id="IPR033738">
    <property type="entry name" value="AsnB_N"/>
</dbReference>
<evidence type="ECO:0000256" key="5">
    <source>
        <dbReference type="ARBA" id="ARBA00022888"/>
    </source>
</evidence>
<dbReference type="InterPro" id="IPR050795">
    <property type="entry name" value="Asn_Synthetase"/>
</dbReference>
<evidence type="ECO:0000256" key="8">
    <source>
        <dbReference type="ARBA" id="ARBA00048741"/>
    </source>
</evidence>
<evidence type="ECO:0000256" key="7">
    <source>
        <dbReference type="ARBA" id="ARBA00029440"/>
    </source>
</evidence>
<dbReference type="EMBL" id="CP078145">
    <property type="protein sequence ID" value="QXN88294.1"/>
    <property type="molecule type" value="Genomic_DNA"/>
</dbReference>
<dbReference type="RefSeq" id="WP_218469177.1">
    <property type="nucleotide sequence ID" value="NZ_BAABJN010000008.1"/>
</dbReference>
<dbReference type="Proteomes" id="UP000694257">
    <property type="component" value="Chromosome"/>
</dbReference>
<feature type="domain" description="Glutamine amidotransferase type-2" evidence="9">
    <location>
        <begin position="2"/>
        <end position="176"/>
    </location>
</feature>
<dbReference type="PROSITE" id="PS51278">
    <property type="entry name" value="GATASE_TYPE_2"/>
    <property type="match status" value="1"/>
</dbReference>
<keyword evidence="5" id="KW-0061">Asparagine biosynthesis</keyword>
<dbReference type="PANTHER" id="PTHR11772">
    <property type="entry name" value="ASPARAGINE SYNTHETASE"/>
    <property type="match status" value="1"/>
</dbReference>
<comment type="catalytic activity">
    <reaction evidence="8">
        <text>L-aspartate + L-glutamine + ATP + H2O = L-asparagine + L-glutamate + AMP + diphosphate + H(+)</text>
        <dbReference type="Rhea" id="RHEA:12228"/>
        <dbReference type="ChEBI" id="CHEBI:15377"/>
        <dbReference type="ChEBI" id="CHEBI:15378"/>
        <dbReference type="ChEBI" id="CHEBI:29985"/>
        <dbReference type="ChEBI" id="CHEBI:29991"/>
        <dbReference type="ChEBI" id="CHEBI:30616"/>
        <dbReference type="ChEBI" id="CHEBI:33019"/>
        <dbReference type="ChEBI" id="CHEBI:58048"/>
        <dbReference type="ChEBI" id="CHEBI:58359"/>
        <dbReference type="ChEBI" id="CHEBI:456215"/>
        <dbReference type="EC" id="6.3.5.4"/>
    </reaction>
</comment>
<evidence type="ECO:0000256" key="1">
    <source>
        <dbReference type="ARBA" id="ARBA00012737"/>
    </source>
</evidence>
<dbReference type="Pfam" id="PF00733">
    <property type="entry name" value="Asn_synthase"/>
    <property type="match status" value="2"/>
</dbReference>
<accession>A0ABX8RH60</accession>
<keyword evidence="3" id="KW-0547">Nucleotide-binding</keyword>
<evidence type="ECO:0000313" key="11">
    <source>
        <dbReference type="Proteomes" id="UP000694257"/>
    </source>
</evidence>
<dbReference type="PANTHER" id="PTHR11772:SF2">
    <property type="entry name" value="ASPARAGINE SYNTHETASE [GLUTAMINE-HYDROLYZING]"/>
    <property type="match status" value="1"/>
</dbReference>
<sequence length="495" mass="53962">MCGIVAIHGDPDSAMGRRMLARLAHRGPDGTGELRCGNSWLGHQRLAIVDVRHGGQPLVGRGYGLIVNGEIYNHLSLRDGFTSAFATGSDSEVVLHLYAESGTTRFQDLEGMFAFAIAGPGDAFCAARDRVGIKPLYWATTTDAVIFASELKAFDAEVRALVRPFPPGHYWTPEEGLVRYAAIPAAAPSDVAEEGYYIQRIADVLTRSTEKQMMGDVPVGVLLSGGLDSSIVAAIAARWCSARGTRLPTFAVGLEGSPDLAAARTVAEYLDTDHHESSFTAADVIAAVPKVITAVEQYDPALIHSSVANFLLAEYVARHVKVVLTGEGADELFAGYRYMRAMSTPDELHEELVRSVTTLHSLNLQRCDRTTMAHGLEARVPFLETEMIELGLSIPAAMKLTSDGQTEKRLLRRAFAHWLPPSIAWRKKEQFGDGSGVSAILRRASPTLIDDREFAARDLEAPPMRNKEEYAYYKLWAEQFGGVNSTATLDFSMTT</sequence>
<evidence type="ECO:0000256" key="6">
    <source>
        <dbReference type="ARBA" id="ARBA00022962"/>
    </source>
</evidence>
<proteinExistence type="predicted"/>
<keyword evidence="10" id="KW-0436">Ligase</keyword>
<dbReference type="Pfam" id="PF13537">
    <property type="entry name" value="GATase_7"/>
    <property type="match status" value="1"/>
</dbReference>
<protein>
    <recommendedName>
        <fullName evidence="1">asparagine synthase (glutamine-hydrolyzing)</fullName>
        <ecNumber evidence="1">6.3.5.4</ecNumber>
    </recommendedName>
</protein>
<evidence type="ECO:0000313" key="10">
    <source>
        <dbReference type="EMBL" id="QXN88294.1"/>
    </source>
</evidence>
<dbReference type="InterPro" id="IPR001962">
    <property type="entry name" value="Asn_synthase"/>
</dbReference>
<keyword evidence="11" id="KW-1185">Reference proteome</keyword>
<evidence type="ECO:0000256" key="3">
    <source>
        <dbReference type="ARBA" id="ARBA00022741"/>
    </source>
</evidence>
<dbReference type="CDD" id="cd00712">
    <property type="entry name" value="AsnB"/>
    <property type="match status" value="1"/>
</dbReference>
<keyword evidence="2" id="KW-0028">Amino-acid biosynthesis</keyword>
<dbReference type="EC" id="6.3.5.4" evidence="1"/>
<evidence type="ECO:0000259" key="9">
    <source>
        <dbReference type="PROSITE" id="PS51278"/>
    </source>
</evidence>
<dbReference type="NCBIfam" id="NF006949">
    <property type="entry name" value="PRK09431.1"/>
    <property type="match status" value="1"/>
</dbReference>
<dbReference type="InterPro" id="IPR006426">
    <property type="entry name" value="Asn_synth_AEB"/>
</dbReference>
<gene>
    <name evidence="10" type="primary">asnB</name>
    <name evidence="10" type="ORF">KV110_22070</name>
</gene>
<comment type="pathway">
    <text evidence="7">Amino-acid biosynthesis.</text>
</comment>
<organism evidence="10 11">
    <name type="scientific">Nocardia iowensis</name>
    <dbReference type="NCBI Taxonomy" id="204891"/>
    <lineage>
        <taxon>Bacteria</taxon>
        <taxon>Bacillati</taxon>
        <taxon>Actinomycetota</taxon>
        <taxon>Actinomycetes</taxon>
        <taxon>Mycobacteriales</taxon>
        <taxon>Nocardiaceae</taxon>
        <taxon>Nocardia</taxon>
    </lineage>
</organism>
<keyword evidence="6" id="KW-0315">Glutamine amidotransferase</keyword>
<dbReference type="GO" id="GO:0004066">
    <property type="term" value="F:asparagine synthase (glutamine-hydrolyzing) activity"/>
    <property type="evidence" value="ECO:0007669"/>
    <property type="project" value="UniProtKB-EC"/>
</dbReference>
<dbReference type="CDD" id="cd01991">
    <property type="entry name" value="Asn_synthase_B_C"/>
    <property type="match status" value="1"/>
</dbReference>
<evidence type="ECO:0000256" key="4">
    <source>
        <dbReference type="ARBA" id="ARBA00022840"/>
    </source>
</evidence>
<dbReference type="InterPro" id="IPR017932">
    <property type="entry name" value="GATase_2_dom"/>
</dbReference>
<dbReference type="NCBIfam" id="TIGR01536">
    <property type="entry name" value="asn_synth_AEB"/>
    <property type="match status" value="1"/>
</dbReference>
<reference evidence="10 11" key="1">
    <citation type="submission" date="2021-07" db="EMBL/GenBank/DDBJ databases">
        <title>Whole Genome Sequence of Nocardia Iowensis.</title>
        <authorList>
            <person name="Lamm A."/>
            <person name="Collins-Fairclough A.M."/>
            <person name="Bunk B."/>
            <person name="Sproer C."/>
        </authorList>
    </citation>
    <scope>NUCLEOTIDE SEQUENCE [LARGE SCALE GENOMIC DNA]</scope>
    <source>
        <strain evidence="10 11">NRRL 5646</strain>
    </source>
</reference>
<dbReference type="PIRSF" id="PIRSF001589">
    <property type="entry name" value="Asn_synthetase_glu-h"/>
    <property type="match status" value="1"/>
</dbReference>
<keyword evidence="4" id="KW-0067">ATP-binding</keyword>
<name>A0ABX8RH60_NOCIO</name>